<comment type="caution">
    <text evidence="1">The sequence shown here is derived from an EMBL/GenBank/DDBJ whole genome shotgun (WGS) entry which is preliminary data.</text>
</comment>
<sequence length="121" mass="12996">MKRHFALTLVAIILVFALTGCGSGTETVIELSGNTPKTSGVFELKTNTAKMEFKVEGDDPVVFSAFVLPEGEKLDENIAAPDATATKAKSETVDLGKEPGKYFLQVISAGSDWSIKITEER</sequence>
<dbReference type="PROSITE" id="PS51257">
    <property type="entry name" value="PROKAR_LIPOPROTEIN"/>
    <property type="match status" value="1"/>
</dbReference>
<dbReference type="AlphaFoldDB" id="A0A0F9NJ80"/>
<dbReference type="EMBL" id="LAZR01003319">
    <property type="protein sequence ID" value="KKN19610.1"/>
    <property type="molecule type" value="Genomic_DNA"/>
</dbReference>
<accession>A0A0F9NJ80</accession>
<organism evidence="1">
    <name type="scientific">marine sediment metagenome</name>
    <dbReference type="NCBI Taxonomy" id="412755"/>
    <lineage>
        <taxon>unclassified sequences</taxon>
        <taxon>metagenomes</taxon>
        <taxon>ecological metagenomes</taxon>
    </lineage>
</organism>
<evidence type="ECO:0000313" key="1">
    <source>
        <dbReference type="EMBL" id="KKN19610.1"/>
    </source>
</evidence>
<reference evidence="1" key="1">
    <citation type="journal article" date="2015" name="Nature">
        <title>Complex archaea that bridge the gap between prokaryotes and eukaryotes.</title>
        <authorList>
            <person name="Spang A."/>
            <person name="Saw J.H."/>
            <person name="Jorgensen S.L."/>
            <person name="Zaremba-Niedzwiedzka K."/>
            <person name="Martijn J."/>
            <person name="Lind A.E."/>
            <person name="van Eijk R."/>
            <person name="Schleper C."/>
            <person name="Guy L."/>
            <person name="Ettema T.J."/>
        </authorList>
    </citation>
    <scope>NUCLEOTIDE SEQUENCE</scope>
</reference>
<protein>
    <submittedName>
        <fullName evidence="1">Uncharacterized protein</fullName>
    </submittedName>
</protein>
<proteinExistence type="predicted"/>
<name>A0A0F9NJ80_9ZZZZ</name>
<gene>
    <name evidence="1" type="ORF">LCGC14_0944040</name>
</gene>